<dbReference type="OrthoDB" id="8907903at2"/>
<name>A0A016XME0_9BURK</name>
<organism evidence="1 2">
    <name type="scientific">Hylemonella gracilis str. Niagara R</name>
    <dbReference type="NCBI Taxonomy" id="1458275"/>
    <lineage>
        <taxon>Bacteria</taxon>
        <taxon>Pseudomonadati</taxon>
        <taxon>Pseudomonadota</taxon>
        <taxon>Betaproteobacteria</taxon>
        <taxon>Burkholderiales</taxon>
        <taxon>Comamonadaceae</taxon>
        <taxon>Hylemonella</taxon>
    </lineage>
</organism>
<reference evidence="1 2" key="1">
    <citation type="submission" date="2014-02" db="EMBL/GenBank/DDBJ databases">
        <title>Draft Genome of Hylemonella gracilis isolated from the Niagara River.</title>
        <authorList>
            <person name="Pawlowski D.R."/>
            <person name="Koudelka G.B."/>
        </authorList>
    </citation>
    <scope>NUCLEOTIDE SEQUENCE [LARGE SCALE GENOMIC DNA]</scope>
    <source>
        <strain evidence="1 2">Niagara R</strain>
    </source>
</reference>
<evidence type="ECO:0000313" key="2">
    <source>
        <dbReference type="Proteomes" id="UP000023268"/>
    </source>
</evidence>
<evidence type="ECO:0000313" key="1">
    <source>
        <dbReference type="EMBL" id="EYC52747.1"/>
    </source>
</evidence>
<dbReference type="EMBL" id="JEMG01000001">
    <property type="protein sequence ID" value="EYC52747.1"/>
    <property type="molecule type" value="Genomic_DNA"/>
</dbReference>
<gene>
    <name evidence="1" type="ORF">AZ34_01365</name>
</gene>
<protein>
    <submittedName>
        <fullName evidence="1">Uncharacterized protein</fullName>
    </submittedName>
</protein>
<dbReference type="AlphaFoldDB" id="A0A016XME0"/>
<proteinExistence type="predicted"/>
<comment type="caution">
    <text evidence="1">The sequence shown here is derived from an EMBL/GenBank/DDBJ whole genome shotgun (WGS) entry which is preliminary data.</text>
</comment>
<dbReference type="Proteomes" id="UP000023268">
    <property type="component" value="Unassembled WGS sequence"/>
</dbReference>
<sequence>MYIEFALHHYIGDNGDEVLNEARAALDGTDYANYLNSERAAIVVNPHNLAPVGVSWTDGNGIQNRFFR</sequence>
<dbReference type="RefSeq" id="WP_035603974.1">
    <property type="nucleotide sequence ID" value="NZ_JEMG01000001.1"/>
</dbReference>
<accession>A0A016XME0</accession>